<keyword evidence="7 13" id="KW-0418">Kinase</keyword>
<evidence type="ECO:0000256" key="9">
    <source>
        <dbReference type="ARBA" id="ARBA00023157"/>
    </source>
</evidence>
<evidence type="ECO:0000256" key="6">
    <source>
        <dbReference type="ARBA" id="ARBA00022741"/>
    </source>
</evidence>
<evidence type="ECO:0000313" key="21">
    <source>
        <dbReference type="Proteomes" id="UP001054252"/>
    </source>
</evidence>
<dbReference type="PROSITE" id="PS50011">
    <property type="entry name" value="PROTEIN_KINASE_DOM"/>
    <property type="match status" value="1"/>
</dbReference>
<dbReference type="SMART" id="SM00220">
    <property type="entry name" value="S_TKc"/>
    <property type="match status" value="1"/>
</dbReference>
<dbReference type="Pfam" id="PF08276">
    <property type="entry name" value="PAN_2"/>
    <property type="match status" value="1"/>
</dbReference>
<dbReference type="Gene3D" id="3.50.4.10">
    <property type="entry name" value="Hepatocyte Growth Factor"/>
    <property type="match status" value="1"/>
</dbReference>
<dbReference type="Gene3D" id="3.30.200.20">
    <property type="entry name" value="Phosphorylase Kinase, domain 1"/>
    <property type="match status" value="1"/>
</dbReference>
<dbReference type="SMART" id="SM00473">
    <property type="entry name" value="PAN_AP"/>
    <property type="match status" value="1"/>
</dbReference>
<comment type="subcellular location">
    <subcellularLocation>
        <location evidence="1">Cell membrane</location>
        <topology evidence="1">Single-pass type I membrane protein</topology>
    </subcellularLocation>
</comment>
<comment type="catalytic activity">
    <reaction evidence="12 13">
        <text>L-seryl-[protein] + ATP = O-phospho-L-seryl-[protein] + ADP + H(+)</text>
        <dbReference type="Rhea" id="RHEA:17989"/>
        <dbReference type="Rhea" id="RHEA-COMP:9863"/>
        <dbReference type="Rhea" id="RHEA-COMP:11604"/>
        <dbReference type="ChEBI" id="CHEBI:15378"/>
        <dbReference type="ChEBI" id="CHEBI:29999"/>
        <dbReference type="ChEBI" id="CHEBI:30616"/>
        <dbReference type="ChEBI" id="CHEBI:83421"/>
        <dbReference type="ChEBI" id="CHEBI:456216"/>
        <dbReference type="EC" id="2.7.11.1"/>
    </reaction>
</comment>
<dbReference type="InterPro" id="IPR000858">
    <property type="entry name" value="S_locus_glycoprot_dom"/>
</dbReference>
<evidence type="ECO:0000256" key="16">
    <source>
        <dbReference type="SAM" id="SignalP"/>
    </source>
</evidence>
<keyword evidence="5 16" id="KW-0732">Signal</keyword>
<dbReference type="Gene3D" id="2.90.10.10">
    <property type="entry name" value="Bulb-type lectin domain"/>
    <property type="match status" value="1"/>
</dbReference>
<feature type="domain" description="Bulb-type lectin" evidence="18">
    <location>
        <begin position="30"/>
        <end position="151"/>
    </location>
</feature>
<dbReference type="EMBL" id="BPVZ01000044">
    <property type="protein sequence ID" value="GKV15822.1"/>
    <property type="molecule type" value="Genomic_DNA"/>
</dbReference>
<dbReference type="SMART" id="SM00108">
    <property type="entry name" value="B_lectin"/>
    <property type="match status" value="1"/>
</dbReference>
<evidence type="ECO:0000259" key="19">
    <source>
        <dbReference type="PROSITE" id="PS50948"/>
    </source>
</evidence>
<evidence type="ECO:0000256" key="10">
    <source>
        <dbReference type="ARBA" id="ARBA00023180"/>
    </source>
</evidence>
<feature type="transmembrane region" description="Helical" evidence="15">
    <location>
        <begin position="448"/>
        <end position="468"/>
    </location>
</feature>
<keyword evidence="9" id="KW-1015">Disulfide bond</keyword>
<evidence type="ECO:0000313" key="20">
    <source>
        <dbReference type="EMBL" id="GKV15822.1"/>
    </source>
</evidence>
<dbReference type="Pfam" id="PF07714">
    <property type="entry name" value="PK_Tyr_Ser-Thr"/>
    <property type="match status" value="1"/>
</dbReference>
<dbReference type="CDD" id="cd14066">
    <property type="entry name" value="STKc_IRAK"/>
    <property type="match status" value="1"/>
</dbReference>
<evidence type="ECO:0000256" key="2">
    <source>
        <dbReference type="ARBA" id="ARBA00022475"/>
    </source>
</evidence>
<evidence type="ECO:0000256" key="1">
    <source>
        <dbReference type="ARBA" id="ARBA00004251"/>
    </source>
</evidence>
<dbReference type="PROSITE" id="PS50948">
    <property type="entry name" value="PAN"/>
    <property type="match status" value="1"/>
</dbReference>
<keyword evidence="8 13" id="KW-0067">ATP-binding</keyword>
<dbReference type="Proteomes" id="UP001054252">
    <property type="component" value="Unassembled WGS sequence"/>
</dbReference>
<dbReference type="InterPro" id="IPR017441">
    <property type="entry name" value="Protein_kinase_ATP_BS"/>
</dbReference>
<evidence type="ECO:0000259" key="17">
    <source>
        <dbReference type="PROSITE" id="PS50011"/>
    </source>
</evidence>
<dbReference type="InterPro" id="IPR011009">
    <property type="entry name" value="Kinase-like_dom_sf"/>
</dbReference>
<feature type="signal peptide" evidence="16">
    <location>
        <begin position="1"/>
        <end position="28"/>
    </location>
</feature>
<dbReference type="FunFam" id="1.10.510.10:FF:000060">
    <property type="entry name" value="G-type lectin S-receptor-like serine/threonine-protein kinase"/>
    <property type="match status" value="1"/>
</dbReference>
<dbReference type="AlphaFoldDB" id="A0AAV5JQB7"/>
<keyword evidence="15" id="KW-0812">Transmembrane</keyword>
<dbReference type="SUPFAM" id="SSF56112">
    <property type="entry name" value="Protein kinase-like (PK-like)"/>
    <property type="match status" value="1"/>
</dbReference>
<evidence type="ECO:0000256" key="3">
    <source>
        <dbReference type="ARBA" id="ARBA00022527"/>
    </source>
</evidence>
<evidence type="ECO:0000256" key="15">
    <source>
        <dbReference type="SAM" id="Phobius"/>
    </source>
</evidence>
<dbReference type="GO" id="GO:0005886">
    <property type="term" value="C:plasma membrane"/>
    <property type="evidence" value="ECO:0007669"/>
    <property type="project" value="UniProtKB-SubCell"/>
</dbReference>
<dbReference type="PIRSF" id="PIRSF000641">
    <property type="entry name" value="SRK"/>
    <property type="match status" value="1"/>
</dbReference>
<keyword evidence="21" id="KW-1185">Reference proteome</keyword>
<protein>
    <recommendedName>
        <fullName evidence="13">Receptor-like serine/threonine-protein kinase</fullName>
        <ecNumber evidence="13">2.7.11.1</ecNumber>
    </recommendedName>
</protein>
<dbReference type="InterPro" id="IPR036426">
    <property type="entry name" value="Bulb-type_lectin_dom_sf"/>
</dbReference>
<dbReference type="Pfam" id="PF00954">
    <property type="entry name" value="S_locus_glycop"/>
    <property type="match status" value="1"/>
</dbReference>
<keyword evidence="15" id="KW-1133">Transmembrane helix</keyword>
<organism evidence="20 21">
    <name type="scientific">Rubroshorea leprosula</name>
    <dbReference type="NCBI Taxonomy" id="152421"/>
    <lineage>
        <taxon>Eukaryota</taxon>
        <taxon>Viridiplantae</taxon>
        <taxon>Streptophyta</taxon>
        <taxon>Embryophyta</taxon>
        <taxon>Tracheophyta</taxon>
        <taxon>Spermatophyta</taxon>
        <taxon>Magnoliopsida</taxon>
        <taxon>eudicotyledons</taxon>
        <taxon>Gunneridae</taxon>
        <taxon>Pentapetalae</taxon>
        <taxon>rosids</taxon>
        <taxon>malvids</taxon>
        <taxon>Malvales</taxon>
        <taxon>Dipterocarpaceae</taxon>
        <taxon>Rubroshorea</taxon>
    </lineage>
</organism>
<dbReference type="Gene3D" id="1.10.510.10">
    <property type="entry name" value="Transferase(Phosphotransferase) domain 1"/>
    <property type="match status" value="1"/>
</dbReference>
<dbReference type="InterPro" id="IPR001480">
    <property type="entry name" value="Bulb-type_lectin_dom"/>
</dbReference>
<dbReference type="CDD" id="cd00028">
    <property type="entry name" value="B_lectin"/>
    <property type="match status" value="1"/>
</dbReference>
<sequence length="808" mass="91027">MGRSMEGIYAGFLGFSLFFFITTRTSTSVPDTITPGQSVKDGETLVSAGGSFELGFFSPGNSKNRYLGIWYKKVSTRTVVWVANRETPVSDTSGVLSINFQGILSLQNSTEGLVWSSNVSRAAQDPVAQLLDSGNLVVKDRNDDNTENFLWQGFDYPCNNFLPKMKIGRNLLTGFDMFVSSWRSPEDPAQGQYDLRMDIRGLPQLVQTKGAEVLFRGGSWNGLYFTGKPITKPNPLYSYEFFFSDKEVYYKYEMRNSSIFSRYEMQPSGVIQRYVWNERKLDWETFSTAQADQCSNYAFCGLYSSCNPLRPSPCACLGGFVPGSGAPKDGNSIDWSGGCTRRTPLHCDGDADGFLKKTGVKLPDTASSWFNRSMGLKECEEMCLRNCSCTAYASLDIGDGSGCLLWLGDLADMVEYSEGGQDLYIRIATSDPDYVQGKSKSKKMRARLVAMSAIIATGMLVLIFVLYIRKKKLRKQDGKEDVELPVFDFSIIANATNNFSSDNKLGRGGFGSVYKGTLTDGQDIAVKRLSKESGQGLEEFKNEVTLIAKLQHRNLVKLFGYCNEGDERMLIYEYMPNKSLDHFIFDQTRSKLLDWPRRMNIIDGIARGLLYLHQDSRLRIIHRDLKASNILLDNNMNPKISDFGLARMFDGNQTEAKTRRVVGTYGYMSPEYALDGHFSIKSDIFSFGVLVLEIISGNRNRGFSHPDHDHNLLGHTWRLWMEERTLELIDNSLVDKHFISEVLRCIHVALLCVQQRPEDRPNMSSMLLMLGGENSLPQPKQPGFFIERNLHHESLETNEVTITLLEAR</sequence>
<keyword evidence="15" id="KW-0472">Membrane</keyword>
<comment type="catalytic activity">
    <reaction evidence="11 13">
        <text>L-threonyl-[protein] + ATP = O-phospho-L-threonyl-[protein] + ADP + H(+)</text>
        <dbReference type="Rhea" id="RHEA:46608"/>
        <dbReference type="Rhea" id="RHEA-COMP:11060"/>
        <dbReference type="Rhea" id="RHEA-COMP:11605"/>
        <dbReference type="ChEBI" id="CHEBI:15378"/>
        <dbReference type="ChEBI" id="CHEBI:30013"/>
        <dbReference type="ChEBI" id="CHEBI:30616"/>
        <dbReference type="ChEBI" id="CHEBI:61977"/>
        <dbReference type="ChEBI" id="CHEBI:456216"/>
        <dbReference type="EC" id="2.7.11.1"/>
    </reaction>
</comment>
<comment type="similarity">
    <text evidence="13">Belongs to the protein kinase superfamily. Ser/Thr protein kinase family.</text>
</comment>
<accession>A0AAV5JQB7</accession>
<dbReference type="InterPro" id="IPR024171">
    <property type="entry name" value="SRK-like_kinase"/>
</dbReference>
<dbReference type="SUPFAM" id="SSF51110">
    <property type="entry name" value="alpha-D-mannose-specific plant lectins"/>
    <property type="match status" value="1"/>
</dbReference>
<reference evidence="20 21" key="1">
    <citation type="journal article" date="2021" name="Commun. Biol.">
        <title>The genome of Shorea leprosula (Dipterocarpaceae) highlights the ecological relevance of drought in aseasonal tropical rainforests.</title>
        <authorList>
            <person name="Ng K.K.S."/>
            <person name="Kobayashi M.J."/>
            <person name="Fawcett J.A."/>
            <person name="Hatakeyama M."/>
            <person name="Paape T."/>
            <person name="Ng C.H."/>
            <person name="Ang C.C."/>
            <person name="Tnah L.H."/>
            <person name="Lee C.T."/>
            <person name="Nishiyama T."/>
            <person name="Sese J."/>
            <person name="O'Brien M.J."/>
            <person name="Copetti D."/>
            <person name="Mohd Noor M.I."/>
            <person name="Ong R.C."/>
            <person name="Putra M."/>
            <person name="Sireger I.Z."/>
            <person name="Indrioko S."/>
            <person name="Kosugi Y."/>
            <person name="Izuno A."/>
            <person name="Isagi Y."/>
            <person name="Lee S.L."/>
            <person name="Shimizu K.K."/>
        </authorList>
    </citation>
    <scope>NUCLEOTIDE SEQUENCE [LARGE SCALE GENOMIC DNA]</scope>
    <source>
        <strain evidence="20">214</strain>
    </source>
</reference>
<feature type="binding site" evidence="14">
    <location>
        <position position="527"/>
    </location>
    <ligand>
        <name>ATP</name>
        <dbReference type="ChEBI" id="CHEBI:30616"/>
    </ligand>
</feature>
<dbReference type="Pfam" id="PF01453">
    <property type="entry name" value="B_lectin"/>
    <property type="match status" value="1"/>
</dbReference>
<feature type="domain" description="Protein kinase" evidence="17">
    <location>
        <begin position="499"/>
        <end position="784"/>
    </location>
</feature>
<dbReference type="InterPro" id="IPR001245">
    <property type="entry name" value="Ser-Thr/Tyr_kinase_cat_dom"/>
</dbReference>
<keyword evidence="4 13" id="KW-0808">Transferase</keyword>
<evidence type="ECO:0000256" key="7">
    <source>
        <dbReference type="ARBA" id="ARBA00022777"/>
    </source>
</evidence>
<comment type="caution">
    <text evidence="20">The sequence shown here is derived from an EMBL/GenBank/DDBJ whole genome shotgun (WGS) entry which is preliminary data.</text>
</comment>
<keyword evidence="10" id="KW-0325">Glycoprotein</keyword>
<evidence type="ECO:0000259" key="18">
    <source>
        <dbReference type="PROSITE" id="PS50927"/>
    </source>
</evidence>
<dbReference type="InterPro" id="IPR008271">
    <property type="entry name" value="Ser/Thr_kinase_AS"/>
</dbReference>
<dbReference type="GO" id="GO:0004674">
    <property type="term" value="F:protein serine/threonine kinase activity"/>
    <property type="evidence" value="ECO:0007669"/>
    <property type="project" value="UniProtKB-KW"/>
</dbReference>
<feature type="chain" id="PRO_5043607664" description="Receptor-like serine/threonine-protein kinase" evidence="16">
    <location>
        <begin position="29"/>
        <end position="808"/>
    </location>
</feature>
<dbReference type="EC" id="2.7.11.1" evidence="13"/>
<evidence type="ECO:0000256" key="11">
    <source>
        <dbReference type="ARBA" id="ARBA00047899"/>
    </source>
</evidence>
<evidence type="ECO:0000256" key="8">
    <source>
        <dbReference type="ARBA" id="ARBA00022840"/>
    </source>
</evidence>
<dbReference type="PROSITE" id="PS00107">
    <property type="entry name" value="PROTEIN_KINASE_ATP"/>
    <property type="match status" value="1"/>
</dbReference>
<evidence type="ECO:0000256" key="13">
    <source>
        <dbReference type="PIRNR" id="PIRNR000641"/>
    </source>
</evidence>
<proteinExistence type="inferred from homology"/>
<dbReference type="GO" id="GO:0048544">
    <property type="term" value="P:recognition of pollen"/>
    <property type="evidence" value="ECO:0007669"/>
    <property type="project" value="InterPro"/>
</dbReference>
<dbReference type="FunFam" id="2.90.10.10:FF:000004">
    <property type="entry name" value="G-type lectin S-receptor-like serine/threonine-protein kinase"/>
    <property type="match status" value="1"/>
</dbReference>
<dbReference type="InterPro" id="IPR003609">
    <property type="entry name" value="Pan_app"/>
</dbReference>
<evidence type="ECO:0000256" key="5">
    <source>
        <dbReference type="ARBA" id="ARBA00022729"/>
    </source>
</evidence>
<dbReference type="PROSITE" id="PS50927">
    <property type="entry name" value="BULB_LECTIN"/>
    <property type="match status" value="1"/>
</dbReference>
<keyword evidence="6 13" id="KW-0547">Nucleotide-binding</keyword>
<gene>
    <name evidence="20" type="ORF">SLEP1_g26571</name>
</gene>
<feature type="domain" description="Apple" evidence="19">
    <location>
        <begin position="347"/>
        <end position="428"/>
    </location>
</feature>
<evidence type="ECO:0000256" key="4">
    <source>
        <dbReference type="ARBA" id="ARBA00022679"/>
    </source>
</evidence>
<evidence type="ECO:0000256" key="14">
    <source>
        <dbReference type="PROSITE-ProRule" id="PRU10141"/>
    </source>
</evidence>
<evidence type="ECO:0000256" key="12">
    <source>
        <dbReference type="ARBA" id="ARBA00048679"/>
    </source>
</evidence>
<dbReference type="CDD" id="cd01098">
    <property type="entry name" value="PAN_AP_plant"/>
    <property type="match status" value="1"/>
</dbReference>
<name>A0AAV5JQB7_9ROSI</name>
<dbReference type="PANTHER" id="PTHR27002">
    <property type="entry name" value="RECEPTOR-LIKE SERINE/THREONINE-PROTEIN KINASE SD1-8"/>
    <property type="match status" value="1"/>
</dbReference>
<dbReference type="PANTHER" id="PTHR27002:SF825">
    <property type="entry name" value="RECEPTOR-LIKE SERINE_THREONINE-PROTEIN KINASE"/>
    <property type="match status" value="1"/>
</dbReference>
<dbReference type="InterPro" id="IPR000719">
    <property type="entry name" value="Prot_kinase_dom"/>
</dbReference>
<dbReference type="GO" id="GO:0005524">
    <property type="term" value="F:ATP binding"/>
    <property type="evidence" value="ECO:0007669"/>
    <property type="project" value="UniProtKB-UniRule"/>
</dbReference>
<dbReference type="PROSITE" id="PS00108">
    <property type="entry name" value="PROTEIN_KINASE_ST"/>
    <property type="match status" value="1"/>
</dbReference>
<keyword evidence="3 13" id="KW-0723">Serine/threonine-protein kinase</keyword>
<keyword evidence="2" id="KW-1003">Cell membrane</keyword>
<dbReference type="FunFam" id="3.30.200.20:FF:000195">
    <property type="entry name" value="G-type lectin S-receptor-like serine/threonine-protein kinase"/>
    <property type="match status" value="1"/>
</dbReference>